<dbReference type="PANTHER" id="PTHR10853">
    <property type="entry name" value="PELOTA"/>
    <property type="match status" value="1"/>
</dbReference>
<organism evidence="3">
    <name type="scientific">marine sediment metagenome</name>
    <dbReference type="NCBI Taxonomy" id="412755"/>
    <lineage>
        <taxon>unclassified sequences</taxon>
        <taxon>metagenomes</taxon>
        <taxon>ecological metagenomes</taxon>
    </lineage>
</organism>
<dbReference type="SUPFAM" id="SSF55315">
    <property type="entry name" value="L30e-like"/>
    <property type="match status" value="1"/>
</dbReference>
<dbReference type="AlphaFoldDB" id="X1PPQ0"/>
<dbReference type="Gene3D" id="3.30.1330.30">
    <property type="match status" value="1"/>
</dbReference>
<dbReference type="PANTHER" id="PTHR10853:SF0">
    <property type="entry name" value="PROTEIN PELOTA HOMOLOG"/>
    <property type="match status" value="1"/>
</dbReference>
<proteinExistence type="predicted"/>
<dbReference type="InterPro" id="IPR042226">
    <property type="entry name" value="eFR1_2_sf"/>
</dbReference>
<protein>
    <recommendedName>
        <fullName evidence="4">eRF1 domain-containing protein</fullName>
    </recommendedName>
</protein>
<sequence>ISRARVGKRYEVEREAHERKFFHKLAAAMNDIISRESVRAAIVAGPGFTKDAFVEFLREKYPELISKVKSDNISSGGRAGLYEIVRRGLVERVSRENRVSFETSLVEQLMMEIAKGGPATYGEAEVKRAASLGAVEKLLVADELLRGNRAGVEGVLEQVRRTRGQVIIVSTEHDAGKQLIALGGIAALLRFKV</sequence>
<dbReference type="SUPFAM" id="SSF53137">
    <property type="entry name" value="Translational machinery components"/>
    <property type="match status" value="1"/>
</dbReference>
<dbReference type="Pfam" id="PF03465">
    <property type="entry name" value="eRF1_3"/>
    <property type="match status" value="1"/>
</dbReference>
<evidence type="ECO:0008006" key="4">
    <source>
        <dbReference type="Google" id="ProtNLM"/>
    </source>
</evidence>
<dbReference type="Pfam" id="PF03464">
    <property type="entry name" value="eRF1_2"/>
    <property type="match status" value="1"/>
</dbReference>
<evidence type="ECO:0000259" key="2">
    <source>
        <dbReference type="Pfam" id="PF03465"/>
    </source>
</evidence>
<accession>X1PPQ0</accession>
<dbReference type="Gene3D" id="3.30.420.60">
    <property type="entry name" value="eRF1 domain 2"/>
    <property type="match status" value="1"/>
</dbReference>
<dbReference type="NCBIfam" id="TIGR00111">
    <property type="entry name" value="pelota"/>
    <property type="match status" value="1"/>
</dbReference>
<dbReference type="GO" id="GO:0070651">
    <property type="term" value="P:nonfunctional rRNA decay"/>
    <property type="evidence" value="ECO:0007669"/>
    <property type="project" value="TreeGrafter"/>
</dbReference>
<gene>
    <name evidence="3" type="ORF">S06H3_50166</name>
</gene>
<dbReference type="InterPro" id="IPR004405">
    <property type="entry name" value="TF_pelota"/>
</dbReference>
<feature type="domain" description="eRF1" evidence="2">
    <location>
        <begin position="102"/>
        <end position="193"/>
    </location>
</feature>
<dbReference type="EMBL" id="BARV01031733">
    <property type="protein sequence ID" value="GAI41015.1"/>
    <property type="molecule type" value="Genomic_DNA"/>
</dbReference>
<reference evidence="3" key="1">
    <citation type="journal article" date="2014" name="Front. Microbiol.">
        <title>High frequency of phylogenetically diverse reductive dehalogenase-homologous genes in deep subseafloor sedimentary metagenomes.</title>
        <authorList>
            <person name="Kawai M."/>
            <person name="Futagami T."/>
            <person name="Toyoda A."/>
            <person name="Takaki Y."/>
            <person name="Nishi S."/>
            <person name="Hori S."/>
            <person name="Arai W."/>
            <person name="Tsubouchi T."/>
            <person name="Morono Y."/>
            <person name="Uchiyama I."/>
            <person name="Ito T."/>
            <person name="Fujiyama A."/>
            <person name="Inagaki F."/>
            <person name="Takami H."/>
        </authorList>
    </citation>
    <scope>NUCLEOTIDE SEQUENCE</scope>
    <source>
        <strain evidence="3">Expedition CK06-06</strain>
    </source>
</reference>
<dbReference type="GO" id="GO:0005737">
    <property type="term" value="C:cytoplasm"/>
    <property type="evidence" value="ECO:0007669"/>
    <property type="project" value="TreeGrafter"/>
</dbReference>
<comment type="caution">
    <text evidence="3">The sequence shown here is derived from an EMBL/GenBank/DDBJ whole genome shotgun (WGS) entry which is preliminary data.</text>
</comment>
<dbReference type="InterPro" id="IPR005141">
    <property type="entry name" value="eRF1_2"/>
</dbReference>
<feature type="domain" description="eRF1" evidence="1">
    <location>
        <begin position="8"/>
        <end position="91"/>
    </location>
</feature>
<dbReference type="GO" id="GO:0070966">
    <property type="term" value="P:nuclear-transcribed mRNA catabolic process, no-go decay"/>
    <property type="evidence" value="ECO:0007669"/>
    <property type="project" value="InterPro"/>
</dbReference>
<dbReference type="InterPro" id="IPR029064">
    <property type="entry name" value="Ribosomal_eL30-like_sf"/>
</dbReference>
<dbReference type="GO" id="GO:0032790">
    <property type="term" value="P:ribosome disassembly"/>
    <property type="evidence" value="ECO:0007669"/>
    <property type="project" value="TreeGrafter"/>
</dbReference>
<feature type="non-terminal residue" evidence="3">
    <location>
        <position position="1"/>
    </location>
</feature>
<name>X1PPQ0_9ZZZZ</name>
<evidence type="ECO:0000313" key="3">
    <source>
        <dbReference type="EMBL" id="GAI41015.1"/>
    </source>
</evidence>
<evidence type="ECO:0000259" key="1">
    <source>
        <dbReference type="Pfam" id="PF03464"/>
    </source>
</evidence>
<dbReference type="InterPro" id="IPR005142">
    <property type="entry name" value="eRF1_3"/>
</dbReference>
<dbReference type="GO" id="GO:0070481">
    <property type="term" value="P:nuclear-transcribed mRNA catabolic process, non-stop decay"/>
    <property type="evidence" value="ECO:0007669"/>
    <property type="project" value="InterPro"/>
</dbReference>
<dbReference type="GO" id="GO:0071025">
    <property type="term" value="P:RNA surveillance"/>
    <property type="evidence" value="ECO:0007669"/>
    <property type="project" value="InterPro"/>
</dbReference>